<protein>
    <submittedName>
        <fullName evidence="1">Uncharacterized protein</fullName>
    </submittedName>
</protein>
<sequence>MAFDTAQTFRFEPVTVRSGTVCSAVAADAHDFVKLIVVLAGSIVLNSESGERRVNFGDTVVSTSSILHGSAYCASQLSATQPLTEAWDCDFGS</sequence>
<dbReference type="EMBL" id="RCUW01000015">
    <property type="protein sequence ID" value="RLP67777.1"/>
    <property type="molecule type" value="Genomic_DNA"/>
</dbReference>
<dbReference type="RefSeq" id="WP_087137365.1">
    <property type="nucleotide sequence ID" value="NZ_RCUW01000015.1"/>
</dbReference>
<dbReference type="Proteomes" id="UP000275395">
    <property type="component" value="Unassembled WGS sequence"/>
</dbReference>
<gene>
    <name evidence="1" type="ORF">D9V30_12890</name>
</gene>
<dbReference type="AlphaFoldDB" id="A0A3L6ZIQ4"/>
<evidence type="ECO:0000313" key="1">
    <source>
        <dbReference type="EMBL" id="RLP67777.1"/>
    </source>
</evidence>
<organism evidence="1 2">
    <name type="scientific">Mycetocola reblochoni</name>
    <dbReference type="NCBI Taxonomy" id="331618"/>
    <lineage>
        <taxon>Bacteria</taxon>
        <taxon>Bacillati</taxon>
        <taxon>Actinomycetota</taxon>
        <taxon>Actinomycetes</taxon>
        <taxon>Micrococcales</taxon>
        <taxon>Microbacteriaceae</taxon>
        <taxon>Mycetocola</taxon>
    </lineage>
</organism>
<comment type="caution">
    <text evidence="1">The sequence shown here is derived from an EMBL/GenBank/DDBJ whole genome shotgun (WGS) entry which is preliminary data.</text>
</comment>
<name>A0A3L6ZIQ4_9MICO</name>
<reference evidence="1 2" key="1">
    <citation type="submission" date="2018-10" db="EMBL/GenBank/DDBJ databases">
        <authorList>
            <person name="Li J."/>
        </authorList>
    </citation>
    <scope>NUCLEOTIDE SEQUENCE [LARGE SCALE GENOMIC DNA]</scope>
    <source>
        <strain evidence="1 2">JCM 30549</strain>
    </source>
</reference>
<accession>A0A3L6ZIQ4</accession>
<proteinExistence type="predicted"/>
<evidence type="ECO:0000313" key="2">
    <source>
        <dbReference type="Proteomes" id="UP000275395"/>
    </source>
</evidence>